<organism evidence="1 2">
    <name type="scientific">Bacillus phage Waukesha92</name>
    <dbReference type="NCBI Taxonomy" id="1510440"/>
    <lineage>
        <taxon>Viruses</taxon>
        <taxon>Duplodnaviria</taxon>
        <taxon>Heunggongvirae</taxon>
        <taxon>Uroviricota</taxon>
        <taxon>Caudoviricetes</taxon>
        <taxon>Waukeshavirus</taxon>
        <taxon>Waukeshavirus waukesha92</taxon>
    </lineage>
</organism>
<dbReference type="Proteomes" id="UP000027384">
    <property type="component" value="Segment"/>
</dbReference>
<evidence type="ECO:0000313" key="2">
    <source>
        <dbReference type="Proteomes" id="UP000027384"/>
    </source>
</evidence>
<accession>A0A068ELX5</accession>
<keyword evidence="2" id="KW-1185">Reference proteome</keyword>
<gene>
    <name evidence="1" type="ORF">Waukesha92_01</name>
</gene>
<dbReference type="GeneID" id="22109996"/>
<evidence type="ECO:0000313" key="1">
    <source>
        <dbReference type="EMBL" id="AID50190.1"/>
    </source>
</evidence>
<dbReference type="KEGG" id="vg:22109996"/>
<name>A0A068ELX5_9CAUD</name>
<reference evidence="1 2" key="1">
    <citation type="submission" date="2014-07" db="EMBL/GenBank/DDBJ databases">
        <title>Complete genome sequence of Waukesha92.</title>
        <authorList>
            <person name="Sauder A.B."/>
            <person name="Alali E."/>
            <person name="Alhouri R."/>
            <person name="Carter B."/>
            <person name="Delgado-Fabre N."/>
            <person name="Donovan M."/>
            <person name="Heindel A."/>
            <person name="Murray T."/>
            <person name="Selesky A."/>
            <person name="Langouet C."/>
            <person name="Temple L."/>
        </authorList>
    </citation>
    <scope>NUCLEOTIDE SEQUENCE [LARGE SCALE GENOMIC DNA]</scope>
</reference>
<sequence>MEGVMVMEQDINEISFKYLSPICETFKLDFDEISDDVKRHVNANNSKINASNAVLGMRFILSRIWCTDMHKELGAIDWKTVKENIYKVSRSLVSKPEEQYQFIRKVAGAQGYFMLWLLLEEMHEKEMLALE</sequence>
<proteinExistence type="predicted"/>
<dbReference type="EMBL" id="KJ920400">
    <property type="protein sequence ID" value="AID50190.1"/>
    <property type="molecule type" value="Genomic_DNA"/>
</dbReference>
<dbReference type="OrthoDB" id="17510at10239"/>
<dbReference type="RefSeq" id="YP_009099266.1">
    <property type="nucleotide sequence ID" value="NC_025424.1"/>
</dbReference>
<protein>
    <submittedName>
        <fullName evidence="1">Uncharacterized protein</fullName>
    </submittedName>
</protein>